<evidence type="ECO:0000313" key="4">
    <source>
        <dbReference type="Ensembl" id="ENSKMAP00000009767.1"/>
    </source>
</evidence>
<dbReference type="AlphaFoldDB" id="A0A3Q3F8I6"/>
<dbReference type="SMART" id="SM00568">
    <property type="entry name" value="GRAM"/>
    <property type="match status" value="1"/>
</dbReference>
<dbReference type="Ensembl" id="ENSKMAT00000009919.1">
    <property type="protein sequence ID" value="ENSKMAP00000009767.1"/>
    <property type="gene ID" value="ENSKMAG00000007341.1"/>
</dbReference>
<feature type="region of interest" description="Disordered" evidence="1">
    <location>
        <begin position="1"/>
        <end position="46"/>
    </location>
</feature>
<proteinExistence type="predicted"/>
<dbReference type="GeneID" id="108239433"/>
<dbReference type="PANTHER" id="PTHR46645">
    <property type="entry name" value="GRAM DOMAIN-CONTAINING PROTEIN 2B-RELATED"/>
    <property type="match status" value="1"/>
</dbReference>
<dbReference type="InterPro" id="IPR004182">
    <property type="entry name" value="GRAM"/>
</dbReference>
<dbReference type="OMA" id="WSSHHRE"/>
<dbReference type="InterPro" id="IPR011993">
    <property type="entry name" value="PH-like_dom_sf"/>
</dbReference>
<accession>A0A3Q3F8I6</accession>
<keyword evidence="2" id="KW-1133">Transmembrane helix</keyword>
<dbReference type="Pfam" id="PF02893">
    <property type="entry name" value="GRAM"/>
    <property type="match status" value="1"/>
</dbReference>
<keyword evidence="5" id="KW-1185">Reference proteome</keyword>
<feature type="compositionally biased region" description="Basic and acidic residues" evidence="1">
    <location>
        <begin position="34"/>
        <end position="44"/>
    </location>
</feature>
<dbReference type="GeneTree" id="ENSGT00940000165115"/>
<sequence>MSLKNRKSTQDNFSLDVPRPVGVRRSNSVMSIRKPSDQSHRPETSELEAVQLNYNLDAKIIPSSKKPTDRSQSLETAELEASQLNYNLSSKVVLREQNITEEFLGRSDGFINSYAYLKYNKTFHKLFPDIPEGESLTHVFTCSLQREVLYHGKLFVSDYHICFYSSVLLKETKVVIPVSSVREIKKHNSALSMLSVQTSGGEKYIFVSLRNLKFRYKLLQNICRQFQEESGNSSPQLSSAEVDAAPDTMSISYSSEDSTEKDFSSMELDSSFLPMIGEAPSNCSSARENSSPNEDRRAVSLAWRFTEKVAPFFFRDVKNFSVLFYVYILLLLLLLLASGYIGLRITALEEQLSSLGSLADLSREYQET</sequence>
<protein>
    <submittedName>
        <fullName evidence="4">GRAM domain-containing protein 2A-like</fullName>
    </submittedName>
</protein>
<dbReference type="OrthoDB" id="2162691at2759"/>
<evidence type="ECO:0000313" key="5">
    <source>
        <dbReference type="Proteomes" id="UP000264800"/>
    </source>
</evidence>
<dbReference type="STRING" id="37003.ENSKMAP00000009767"/>
<dbReference type="KEGG" id="kmr:108239433"/>
<keyword evidence="2" id="KW-0472">Membrane</keyword>
<feature type="domain" description="GRAM" evidence="3">
    <location>
        <begin position="121"/>
        <end position="188"/>
    </location>
</feature>
<dbReference type="RefSeq" id="XP_017277624.1">
    <property type="nucleotide sequence ID" value="XM_017422135.3"/>
</dbReference>
<feature type="transmembrane region" description="Helical" evidence="2">
    <location>
        <begin position="322"/>
        <end position="343"/>
    </location>
</feature>
<reference evidence="4" key="2">
    <citation type="submission" date="2025-09" db="UniProtKB">
        <authorList>
            <consortium name="Ensembl"/>
        </authorList>
    </citation>
    <scope>IDENTIFICATION</scope>
</reference>
<dbReference type="Proteomes" id="UP000264800">
    <property type="component" value="Unplaced"/>
</dbReference>
<evidence type="ECO:0000256" key="1">
    <source>
        <dbReference type="SAM" id="MobiDB-lite"/>
    </source>
</evidence>
<reference evidence="4" key="1">
    <citation type="submission" date="2025-08" db="UniProtKB">
        <authorList>
            <consortium name="Ensembl"/>
        </authorList>
    </citation>
    <scope>IDENTIFICATION</scope>
</reference>
<evidence type="ECO:0000256" key="2">
    <source>
        <dbReference type="SAM" id="Phobius"/>
    </source>
</evidence>
<organism evidence="4 5">
    <name type="scientific">Kryptolebias marmoratus</name>
    <name type="common">Mangrove killifish</name>
    <name type="synonym">Rivulus marmoratus</name>
    <dbReference type="NCBI Taxonomy" id="37003"/>
    <lineage>
        <taxon>Eukaryota</taxon>
        <taxon>Metazoa</taxon>
        <taxon>Chordata</taxon>
        <taxon>Craniata</taxon>
        <taxon>Vertebrata</taxon>
        <taxon>Euteleostomi</taxon>
        <taxon>Actinopterygii</taxon>
        <taxon>Neopterygii</taxon>
        <taxon>Teleostei</taxon>
        <taxon>Neoteleostei</taxon>
        <taxon>Acanthomorphata</taxon>
        <taxon>Ovalentaria</taxon>
        <taxon>Atherinomorphae</taxon>
        <taxon>Cyprinodontiformes</taxon>
        <taxon>Rivulidae</taxon>
        <taxon>Kryptolebias</taxon>
    </lineage>
</organism>
<dbReference type="InterPro" id="IPR052633">
    <property type="entry name" value="GRAM_domain_protein_2B"/>
</dbReference>
<keyword evidence="2" id="KW-0812">Transmembrane</keyword>
<evidence type="ECO:0000259" key="3">
    <source>
        <dbReference type="SMART" id="SM00568"/>
    </source>
</evidence>
<dbReference type="PANTHER" id="PTHR46645:SF1">
    <property type="entry name" value="GRAM DOMAIN-CONTAINING PROTEIN"/>
    <property type="match status" value="1"/>
</dbReference>
<name>A0A3Q3F8I6_KRYMA</name>
<dbReference type="Gene3D" id="2.30.29.30">
    <property type="entry name" value="Pleckstrin-homology domain (PH domain)/Phosphotyrosine-binding domain (PTB)"/>
    <property type="match status" value="1"/>
</dbReference>